<dbReference type="HOGENOM" id="CLU_2388166_0_0_1"/>
<proteinExistence type="predicted"/>
<keyword evidence="2" id="KW-1185">Reference proteome</keyword>
<reference evidence="2" key="1">
    <citation type="submission" date="2011-07" db="EMBL/GenBank/DDBJ databases">
        <authorList>
            <consortium name="Caenorhabditis brenneri Sequencing and Analysis Consortium"/>
            <person name="Wilson R.K."/>
        </authorList>
    </citation>
    <scope>NUCLEOTIDE SEQUENCE [LARGE SCALE GENOMIC DNA]</scope>
    <source>
        <strain evidence="2">PB2801</strain>
    </source>
</reference>
<dbReference type="EMBL" id="GL379794">
    <property type="protein sequence ID" value="EGT58040.1"/>
    <property type="molecule type" value="Genomic_DNA"/>
</dbReference>
<protein>
    <submittedName>
        <fullName evidence="1">Uncharacterized protein</fullName>
    </submittedName>
</protein>
<dbReference type="InParanoid" id="G0MHH9"/>
<evidence type="ECO:0000313" key="2">
    <source>
        <dbReference type="Proteomes" id="UP000008068"/>
    </source>
</evidence>
<organism evidence="2">
    <name type="scientific">Caenorhabditis brenneri</name>
    <name type="common">Nematode worm</name>
    <dbReference type="NCBI Taxonomy" id="135651"/>
    <lineage>
        <taxon>Eukaryota</taxon>
        <taxon>Metazoa</taxon>
        <taxon>Ecdysozoa</taxon>
        <taxon>Nematoda</taxon>
        <taxon>Chromadorea</taxon>
        <taxon>Rhabditida</taxon>
        <taxon>Rhabditina</taxon>
        <taxon>Rhabditomorpha</taxon>
        <taxon>Rhabditoidea</taxon>
        <taxon>Rhabditidae</taxon>
        <taxon>Peloderinae</taxon>
        <taxon>Caenorhabditis</taxon>
    </lineage>
</organism>
<dbReference type="Proteomes" id="UP000008068">
    <property type="component" value="Unassembled WGS sequence"/>
</dbReference>
<gene>
    <name evidence="1" type="ORF">CAEBREN_15322</name>
</gene>
<evidence type="ECO:0000313" key="1">
    <source>
        <dbReference type="EMBL" id="EGT58040.1"/>
    </source>
</evidence>
<sequence>MVAPTSPSSAISDVMVGFWSSCTKCHERPTFFVRGFKNWNASWKRKGEERKAKENIVDCLDRTFAEITSTPISRSFNLNIKFKKTPPTWLHQDF</sequence>
<accession>G0MHH9</accession>
<dbReference type="AlphaFoldDB" id="G0MHH9"/>
<name>G0MHH9_CAEBE</name>